<comment type="caution">
    <text evidence="2">The sequence shown here is derived from an EMBL/GenBank/DDBJ whole genome shotgun (WGS) entry which is preliminary data.</text>
</comment>
<feature type="region of interest" description="Disordered" evidence="1">
    <location>
        <begin position="40"/>
        <end position="74"/>
    </location>
</feature>
<evidence type="ECO:0000256" key="1">
    <source>
        <dbReference type="SAM" id="MobiDB-lite"/>
    </source>
</evidence>
<gene>
    <name evidence="2" type="ORF">FNAPI_6710</name>
</gene>
<proteinExistence type="predicted"/>
<dbReference type="EMBL" id="JAAOAO010000248">
    <property type="protein sequence ID" value="KAF5553549.1"/>
    <property type="molecule type" value="Genomic_DNA"/>
</dbReference>
<accession>A0A8H5JDS8</accession>
<name>A0A8H5JDS8_9HYPO</name>
<feature type="compositionally biased region" description="Polar residues" evidence="1">
    <location>
        <begin position="50"/>
        <end position="59"/>
    </location>
</feature>
<protein>
    <submittedName>
        <fullName evidence="2">Uncharacterized protein</fullName>
    </submittedName>
</protein>
<reference evidence="2 3" key="1">
    <citation type="submission" date="2020-05" db="EMBL/GenBank/DDBJ databases">
        <title>Identification and distribution of gene clusters putatively required for synthesis of sphingolipid metabolism inhibitors in phylogenetically diverse species of the filamentous fungus Fusarium.</title>
        <authorList>
            <person name="Kim H.-S."/>
            <person name="Busman M."/>
            <person name="Brown D.W."/>
            <person name="Divon H."/>
            <person name="Uhlig S."/>
            <person name="Proctor R.H."/>
        </authorList>
    </citation>
    <scope>NUCLEOTIDE SEQUENCE [LARGE SCALE GENOMIC DNA]</scope>
    <source>
        <strain evidence="2 3">NRRL 25196</strain>
    </source>
</reference>
<keyword evidence="3" id="KW-1185">Reference proteome</keyword>
<organism evidence="2 3">
    <name type="scientific">Fusarium napiforme</name>
    <dbReference type="NCBI Taxonomy" id="42672"/>
    <lineage>
        <taxon>Eukaryota</taxon>
        <taxon>Fungi</taxon>
        <taxon>Dikarya</taxon>
        <taxon>Ascomycota</taxon>
        <taxon>Pezizomycotina</taxon>
        <taxon>Sordariomycetes</taxon>
        <taxon>Hypocreomycetidae</taxon>
        <taxon>Hypocreales</taxon>
        <taxon>Nectriaceae</taxon>
        <taxon>Fusarium</taxon>
        <taxon>Fusarium fujikuroi species complex</taxon>
    </lineage>
</organism>
<sequence>MVRGGAEEARRGRDIRACRAFGLVFAVLLAAAEADIWRSEQTGSGGSAQHIDSQRTNEQAPAPERNLSKAAVLY</sequence>
<evidence type="ECO:0000313" key="3">
    <source>
        <dbReference type="Proteomes" id="UP000574317"/>
    </source>
</evidence>
<dbReference type="AlphaFoldDB" id="A0A8H5JDS8"/>
<dbReference type="Proteomes" id="UP000574317">
    <property type="component" value="Unassembled WGS sequence"/>
</dbReference>
<evidence type="ECO:0000313" key="2">
    <source>
        <dbReference type="EMBL" id="KAF5553549.1"/>
    </source>
</evidence>